<dbReference type="Pfam" id="PF09374">
    <property type="entry name" value="PG_binding_3"/>
    <property type="match status" value="1"/>
</dbReference>
<gene>
    <name evidence="3" type="ORF">HBF25_17005</name>
</gene>
<protein>
    <submittedName>
        <fullName evidence="3">N-acetylmuramidase</fullName>
    </submittedName>
</protein>
<evidence type="ECO:0000259" key="2">
    <source>
        <dbReference type="Pfam" id="PF09374"/>
    </source>
</evidence>
<proteinExistence type="predicted"/>
<evidence type="ECO:0000313" key="4">
    <source>
        <dbReference type="Proteomes" id="UP000490980"/>
    </source>
</evidence>
<name>A0A7X5UCR6_9GAMM</name>
<feature type="domain" description="Peptidoglycan binding" evidence="2">
    <location>
        <begin position="99"/>
        <end position="168"/>
    </location>
</feature>
<organism evidence="3 4">
    <name type="scientific">Luteibacter anthropi</name>
    <dbReference type="NCBI Taxonomy" id="564369"/>
    <lineage>
        <taxon>Bacteria</taxon>
        <taxon>Pseudomonadati</taxon>
        <taxon>Pseudomonadota</taxon>
        <taxon>Gammaproteobacteria</taxon>
        <taxon>Lysobacterales</taxon>
        <taxon>Rhodanobacteraceae</taxon>
        <taxon>Luteibacter</taxon>
    </lineage>
</organism>
<dbReference type="SUPFAM" id="SSF53955">
    <property type="entry name" value="Lysozyme-like"/>
    <property type="match status" value="1"/>
</dbReference>
<comment type="caution">
    <text evidence="3">The sequence shown here is derived from an EMBL/GenBank/DDBJ whole genome shotgun (WGS) entry which is preliminary data.</text>
</comment>
<accession>A0A7X5UCR6</accession>
<dbReference type="EMBL" id="JAARLZ010000010">
    <property type="protein sequence ID" value="NII08086.1"/>
    <property type="molecule type" value="Genomic_DNA"/>
</dbReference>
<dbReference type="Proteomes" id="UP000490980">
    <property type="component" value="Unassembled WGS sequence"/>
</dbReference>
<feature type="domain" description="TtsA-like Glycoside hydrolase family 108" evidence="1">
    <location>
        <begin position="10"/>
        <end position="96"/>
    </location>
</feature>
<dbReference type="InterPro" id="IPR018537">
    <property type="entry name" value="Peptidoglycan-bd_3"/>
</dbReference>
<dbReference type="InterPro" id="IPR023346">
    <property type="entry name" value="Lysozyme-like_dom_sf"/>
</dbReference>
<sequence>MADFQRFLPTLLRFEGGYFNDITGPGIMYKGITLATFQHCAERLLGIEPTLHALLALTDEQAGTIYKALHWDVVGGDQIAFQPVANIVSDFHVSSGEAATRLLQRMLNGLGAALAVDGRVGKVTLTALDRADPYTVYTRYKHARGEYYRELVRARPVLARYLHGWLERVAAFPDFPAVEREH</sequence>
<dbReference type="InterPro" id="IPR008565">
    <property type="entry name" value="TtsA-like_GH18_dom"/>
</dbReference>
<dbReference type="Gene3D" id="1.20.141.10">
    <property type="entry name" value="Chitosanase, subunit A, domain 1"/>
    <property type="match status" value="1"/>
</dbReference>
<dbReference type="RefSeq" id="WP_166950502.1">
    <property type="nucleotide sequence ID" value="NZ_JAARLZ010000010.1"/>
</dbReference>
<reference evidence="3 4" key="1">
    <citation type="submission" date="2020-03" db="EMBL/GenBank/DDBJ databases">
        <authorList>
            <person name="Lai Q."/>
        </authorList>
    </citation>
    <scope>NUCLEOTIDE SEQUENCE [LARGE SCALE GENOMIC DNA]</scope>
    <source>
        <strain evidence="3 4">CCUG 25036</strain>
    </source>
</reference>
<keyword evidence="4" id="KW-1185">Reference proteome</keyword>
<evidence type="ECO:0000313" key="3">
    <source>
        <dbReference type="EMBL" id="NII08086.1"/>
    </source>
</evidence>
<dbReference type="AlphaFoldDB" id="A0A7X5UCR6"/>
<dbReference type="Pfam" id="PF05838">
    <property type="entry name" value="Glyco_hydro_108"/>
    <property type="match status" value="1"/>
</dbReference>
<evidence type="ECO:0000259" key="1">
    <source>
        <dbReference type="Pfam" id="PF05838"/>
    </source>
</evidence>